<name>A0A7S0JWC8_CAFRO</name>
<gene>
    <name evidence="2" type="ORF">CROE0942_LOCUS6754</name>
</gene>
<proteinExistence type="predicted"/>
<evidence type="ECO:0000256" key="1">
    <source>
        <dbReference type="SAM" id="MobiDB-lite"/>
    </source>
</evidence>
<feature type="compositionally biased region" description="Polar residues" evidence="1">
    <location>
        <begin position="77"/>
        <end position="93"/>
    </location>
</feature>
<dbReference type="EMBL" id="HBET01009893">
    <property type="protein sequence ID" value="CAD8562377.1"/>
    <property type="molecule type" value="Transcribed_RNA"/>
</dbReference>
<dbReference type="AlphaFoldDB" id="A0A7S0JWC8"/>
<sequence length="114" mass="11512">MARVCGSSRPPALTIPAPEDFGDFELAPRSSPERARPAMQALAPRSPASGGSLPANASVVGFRSGPASAASPGLRVSSKQAVKSTGSSGTRSVDLTDDPDSQTESPFQRAGDTG</sequence>
<protein>
    <submittedName>
        <fullName evidence="2">Uncharacterized protein</fullName>
    </submittedName>
</protein>
<accession>A0A7S0JWC8</accession>
<feature type="region of interest" description="Disordered" evidence="1">
    <location>
        <begin position="1"/>
        <end position="114"/>
    </location>
</feature>
<reference evidence="2" key="1">
    <citation type="submission" date="2021-01" db="EMBL/GenBank/DDBJ databases">
        <authorList>
            <person name="Corre E."/>
            <person name="Pelletier E."/>
            <person name="Niang G."/>
            <person name="Scheremetjew M."/>
            <person name="Finn R."/>
            <person name="Kale V."/>
            <person name="Holt S."/>
            <person name="Cochrane G."/>
            <person name="Meng A."/>
            <person name="Brown T."/>
            <person name="Cohen L."/>
        </authorList>
    </citation>
    <scope>NUCLEOTIDE SEQUENCE</scope>
    <source>
        <strain evidence="2">E4-10</strain>
    </source>
</reference>
<evidence type="ECO:0000313" key="2">
    <source>
        <dbReference type="EMBL" id="CAD8562377.1"/>
    </source>
</evidence>
<organism evidence="2">
    <name type="scientific">Cafeteria roenbergensis</name>
    <name type="common">Marine flagellate</name>
    <dbReference type="NCBI Taxonomy" id="33653"/>
    <lineage>
        <taxon>Eukaryota</taxon>
        <taxon>Sar</taxon>
        <taxon>Stramenopiles</taxon>
        <taxon>Bigyra</taxon>
        <taxon>Opalozoa</taxon>
        <taxon>Bicosoecida</taxon>
        <taxon>Cafeteriaceae</taxon>
        <taxon>Cafeteria</taxon>
    </lineage>
</organism>